<comment type="caution">
    <text evidence="2">The sequence shown here is derived from an EMBL/GenBank/DDBJ whole genome shotgun (WGS) entry which is preliminary data.</text>
</comment>
<organism evidence="2 3">
    <name type="scientific">Cucurbitaria berberidis CBS 394.84</name>
    <dbReference type="NCBI Taxonomy" id="1168544"/>
    <lineage>
        <taxon>Eukaryota</taxon>
        <taxon>Fungi</taxon>
        <taxon>Dikarya</taxon>
        <taxon>Ascomycota</taxon>
        <taxon>Pezizomycotina</taxon>
        <taxon>Dothideomycetes</taxon>
        <taxon>Pleosporomycetidae</taxon>
        <taxon>Pleosporales</taxon>
        <taxon>Pleosporineae</taxon>
        <taxon>Cucurbitariaceae</taxon>
        <taxon>Cucurbitaria</taxon>
    </lineage>
</organism>
<dbReference type="RefSeq" id="XP_040791775.1">
    <property type="nucleotide sequence ID" value="XM_040938766.1"/>
</dbReference>
<keyword evidence="1" id="KW-0732">Signal</keyword>
<feature type="signal peptide" evidence="1">
    <location>
        <begin position="1"/>
        <end position="30"/>
    </location>
</feature>
<evidence type="ECO:0000313" key="2">
    <source>
        <dbReference type="EMBL" id="KAF1849212.1"/>
    </source>
</evidence>
<dbReference type="Proteomes" id="UP000800039">
    <property type="component" value="Unassembled WGS sequence"/>
</dbReference>
<gene>
    <name evidence="2" type="ORF">K460DRAFT_87505</name>
</gene>
<accession>A0A9P4GP30</accession>
<evidence type="ECO:0000256" key="1">
    <source>
        <dbReference type="SAM" id="SignalP"/>
    </source>
</evidence>
<proteinExistence type="predicted"/>
<sequence length="106" mass="11756">MAKNVGNYKLHLVLYVLFVQLSAHPRRCLAFTPRSYLVHAAAALKLRSSDIPLAYHCGTVNRSFINRTIGPLSFSLCVDTPLQLPTAARKPSYMNVMSGLYFSLVA</sequence>
<dbReference type="EMBL" id="ML976615">
    <property type="protein sequence ID" value="KAF1849212.1"/>
    <property type="molecule type" value="Genomic_DNA"/>
</dbReference>
<protein>
    <recommendedName>
        <fullName evidence="4">Secreted protein</fullName>
    </recommendedName>
</protein>
<evidence type="ECO:0000313" key="3">
    <source>
        <dbReference type="Proteomes" id="UP000800039"/>
    </source>
</evidence>
<dbReference type="GeneID" id="63856023"/>
<name>A0A9P4GP30_9PLEO</name>
<evidence type="ECO:0008006" key="4">
    <source>
        <dbReference type="Google" id="ProtNLM"/>
    </source>
</evidence>
<feature type="chain" id="PRO_5040415766" description="Secreted protein" evidence="1">
    <location>
        <begin position="31"/>
        <end position="106"/>
    </location>
</feature>
<keyword evidence="3" id="KW-1185">Reference proteome</keyword>
<reference evidence="2" key="1">
    <citation type="submission" date="2020-01" db="EMBL/GenBank/DDBJ databases">
        <authorList>
            <consortium name="DOE Joint Genome Institute"/>
            <person name="Haridas S."/>
            <person name="Albert R."/>
            <person name="Binder M."/>
            <person name="Bloem J."/>
            <person name="Labutti K."/>
            <person name="Salamov A."/>
            <person name="Andreopoulos B."/>
            <person name="Baker S.E."/>
            <person name="Barry K."/>
            <person name="Bills G."/>
            <person name="Bluhm B.H."/>
            <person name="Cannon C."/>
            <person name="Castanera R."/>
            <person name="Culley D.E."/>
            <person name="Daum C."/>
            <person name="Ezra D."/>
            <person name="Gonzalez J.B."/>
            <person name="Henrissat B."/>
            <person name="Kuo A."/>
            <person name="Liang C."/>
            <person name="Lipzen A."/>
            <person name="Lutzoni F."/>
            <person name="Magnuson J."/>
            <person name="Mondo S."/>
            <person name="Nolan M."/>
            <person name="Ohm R."/>
            <person name="Pangilinan J."/>
            <person name="Park H.-J."/>
            <person name="Ramirez L."/>
            <person name="Alfaro M."/>
            <person name="Sun H."/>
            <person name="Tritt A."/>
            <person name="Yoshinaga Y."/>
            <person name="Zwiers L.-H."/>
            <person name="Turgeon B.G."/>
            <person name="Goodwin S.B."/>
            <person name="Spatafora J.W."/>
            <person name="Crous P.W."/>
            <person name="Grigoriev I.V."/>
        </authorList>
    </citation>
    <scope>NUCLEOTIDE SEQUENCE</scope>
    <source>
        <strain evidence="2">CBS 394.84</strain>
    </source>
</reference>
<dbReference type="AlphaFoldDB" id="A0A9P4GP30"/>